<evidence type="ECO:0000256" key="2">
    <source>
        <dbReference type="SAM" id="Phobius"/>
    </source>
</evidence>
<keyword evidence="2" id="KW-0472">Membrane</keyword>
<feature type="compositionally biased region" description="Basic and acidic residues" evidence="1">
    <location>
        <begin position="399"/>
        <end position="414"/>
    </location>
</feature>
<evidence type="ECO:0000313" key="3">
    <source>
        <dbReference type="EMBL" id="PPQ87612.1"/>
    </source>
</evidence>
<feature type="transmembrane region" description="Helical" evidence="2">
    <location>
        <begin position="337"/>
        <end position="356"/>
    </location>
</feature>
<feature type="transmembrane region" description="Helical" evidence="2">
    <location>
        <begin position="253"/>
        <end position="283"/>
    </location>
</feature>
<comment type="caution">
    <text evidence="3">The sequence shown here is derived from an EMBL/GenBank/DDBJ whole genome shotgun (WGS) entry which is preliminary data.</text>
</comment>
<gene>
    <name evidence="3" type="ORF">CVT25_005797</name>
</gene>
<accession>A0A409XA29</accession>
<feature type="region of interest" description="Disordered" evidence="1">
    <location>
        <begin position="863"/>
        <end position="1206"/>
    </location>
</feature>
<evidence type="ECO:0008006" key="5">
    <source>
        <dbReference type="Google" id="ProtNLM"/>
    </source>
</evidence>
<feature type="compositionally biased region" description="Low complexity" evidence="1">
    <location>
        <begin position="15"/>
        <end position="28"/>
    </location>
</feature>
<dbReference type="OrthoDB" id="2575061at2759"/>
<feature type="compositionally biased region" description="Low complexity" evidence="1">
    <location>
        <begin position="990"/>
        <end position="1005"/>
    </location>
</feature>
<sequence length="1296" mass="138661">MAPPPHSSSSRREPSSTPSPITGTSGAPNTTGCTQPSSSDTTSPTRRLSRDSEGYPTWLPRRPPPPAPASTLGAASHIHFGSTPSPVDVDADVEGLGHTVNADAEAYTDAEANYGYPAYPYDHEHDHELGHDPRGPQPQIGGRKPAPRSVRIVSLQDSFVGAVEKNSKLGGAGNNSREPTDQTLISGVNAPPRVFTRASYPNHNPTAFLPSSAQPMSPYAYAHTNVAPPTQPRFNAKNLNLQILLNPSKWMKLYFYLWPFLVFYHIPLQSFFDFNAVFILVQVSKFPSSTSPSSSRKNWALGAAAYIACWFAWILFVCIMYELVYSFSRRWRLRRPLMLPIFLSSAGFNLAAMTSYTNFSFLQHLRISAFMSPEDAYLASGGGGSPGVHVIPVTEVEEEVHVRRAGDEQHEAERGNGNGNGNGNGEREEEIEIEVDAGLDDEFAGEFGEILEVDEKRRRRPGTTTMARTPKPSASNSASTPSSTQRAKRHRPSYDDSSDDDAPEKKKVAIAWKQGLAETFFFYSQNVPTVALLLPRAALCLALLFAFSASSSTSLNAPSNRDGTFFRSDGSLTDYARGVLIANAAWTGWRVLVLMISWLGLWIFSNQRLGGLCGPRHTWDEYAQEKTRARYSAAASEYEAYRSSFYGFPGSPYGGGGNPYGGAEDRRSDYGGDELAWAWRETTRMRVQDAFEFCITTRRRSGGAVNVNGAGQGLRWSTAAAVRSGQPDDLAKQQQAAERGARLDVPSAVGAKEEGPEGIEKVLAAVGLGGGPSPAKRGALSKDLFSGPPPKMGALVGDREQLEASSSTGKGVFAPVGTELEKPKMAKRNSKDKEISMPYPFSRPGAGQVPSARYPFGIRRPVGAGHGRTMSGVSSALSSGGAGSVITHSTGNQESAESSTPSHIPMPPRHPAAAAHAGRGRSAHVPVAFPSVHRQRMDSGPPTGIVVDPPVSYFDHGSDEPEDEDDHEDDDEEDGHGEHEDSVGLLGIPSSAHNSRISLSNSSSSGDPTRSRTHSRHSVRSRTRTHSSSRGAPSLNGIRERASSLGASMRSLMQEAYSSSGGTHSRSGSESLSVSAENYTFGRPMAFTRPPPPPSPVREQPEMPDTPVLLSTPGVSQSLESQVFYDVEDRTASSTPAAIPIPIHPSTSPTNTMITATSASPPQSSSDDHSNSNSSERQGVSIPWSHPSSHRTYLHPPTPNTLALPSRYAGNAETNATSSSGSPPDISTAAGSFVTAPATLDTDSATLSNASQLTIGADGSWGSSAVRRHRASVAGGPMVDRPADDMGASGPTWHIM</sequence>
<keyword evidence="2" id="KW-0812">Transmembrane</keyword>
<feature type="compositionally biased region" description="Basic residues" evidence="1">
    <location>
        <begin position="1011"/>
        <end position="1027"/>
    </location>
</feature>
<organism evidence="3 4">
    <name type="scientific">Psilocybe cyanescens</name>
    <dbReference type="NCBI Taxonomy" id="93625"/>
    <lineage>
        <taxon>Eukaryota</taxon>
        <taxon>Fungi</taxon>
        <taxon>Dikarya</taxon>
        <taxon>Basidiomycota</taxon>
        <taxon>Agaricomycotina</taxon>
        <taxon>Agaricomycetes</taxon>
        <taxon>Agaricomycetidae</taxon>
        <taxon>Agaricales</taxon>
        <taxon>Agaricineae</taxon>
        <taxon>Strophariaceae</taxon>
        <taxon>Psilocybe</taxon>
    </lineage>
</organism>
<feature type="region of interest" description="Disordered" evidence="1">
    <location>
        <begin position="115"/>
        <end position="147"/>
    </location>
</feature>
<feature type="region of interest" description="Disordered" evidence="1">
    <location>
        <begin position="1"/>
        <end position="86"/>
    </location>
</feature>
<feature type="region of interest" description="Disordered" evidence="1">
    <location>
        <begin position="823"/>
        <end position="850"/>
    </location>
</feature>
<feature type="region of interest" description="Disordered" evidence="1">
    <location>
        <begin position="1211"/>
        <end position="1230"/>
    </location>
</feature>
<feature type="compositionally biased region" description="Low complexity" evidence="1">
    <location>
        <begin position="1058"/>
        <end position="1071"/>
    </location>
</feature>
<dbReference type="EMBL" id="NHYD01002241">
    <property type="protein sequence ID" value="PPQ87612.1"/>
    <property type="molecule type" value="Genomic_DNA"/>
</dbReference>
<feature type="compositionally biased region" description="Low complexity" evidence="1">
    <location>
        <begin position="1132"/>
        <end position="1175"/>
    </location>
</feature>
<reference evidence="3 4" key="1">
    <citation type="journal article" date="2018" name="Evol. Lett.">
        <title>Horizontal gene cluster transfer increased hallucinogenic mushroom diversity.</title>
        <authorList>
            <person name="Reynolds H.T."/>
            <person name="Vijayakumar V."/>
            <person name="Gluck-Thaler E."/>
            <person name="Korotkin H.B."/>
            <person name="Matheny P.B."/>
            <person name="Slot J.C."/>
        </authorList>
    </citation>
    <scope>NUCLEOTIDE SEQUENCE [LARGE SCALE GENOMIC DNA]</scope>
    <source>
        <strain evidence="3 4">2631</strain>
    </source>
</reference>
<feature type="region of interest" description="Disordered" evidence="1">
    <location>
        <begin position="399"/>
        <end position="427"/>
    </location>
</feature>
<feature type="region of interest" description="Disordered" evidence="1">
    <location>
        <begin position="1254"/>
        <end position="1296"/>
    </location>
</feature>
<dbReference type="InParanoid" id="A0A409XA29"/>
<protein>
    <recommendedName>
        <fullName evidence="5">Proteophosphoglycan ppg4</fullName>
    </recommendedName>
</protein>
<feature type="region of interest" description="Disordered" evidence="1">
    <location>
        <begin position="166"/>
        <end position="187"/>
    </location>
</feature>
<proteinExistence type="predicted"/>
<evidence type="ECO:0000256" key="1">
    <source>
        <dbReference type="SAM" id="MobiDB-lite"/>
    </source>
</evidence>
<feature type="region of interest" description="Disordered" evidence="1">
    <location>
        <begin position="450"/>
        <end position="504"/>
    </location>
</feature>
<dbReference type="STRING" id="93625.A0A409XA29"/>
<feature type="compositionally biased region" description="Polar residues" evidence="1">
    <location>
        <begin position="886"/>
        <end position="902"/>
    </location>
</feature>
<keyword evidence="2" id="KW-1133">Transmembrane helix</keyword>
<feature type="compositionally biased region" description="Low complexity" evidence="1">
    <location>
        <begin position="36"/>
        <end position="46"/>
    </location>
</feature>
<name>A0A409XA29_PSICY</name>
<dbReference type="Proteomes" id="UP000283269">
    <property type="component" value="Unassembled WGS sequence"/>
</dbReference>
<evidence type="ECO:0000313" key="4">
    <source>
        <dbReference type="Proteomes" id="UP000283269"/>
    </source>
</evidence>
<feature type="compositionally biased region" description="Polar residues" evidence="1">
    <location>
        <begin position="1212"/>
        <end position="1222"/>
    </location>
</feature>
<feature type="compositionally biased region" description="Basic and acidic residues" evidence="1">
    <location>
        <begin position="823"/>
        <end position="835"/>
    </location>
</feature>
<keyword evidence="4" id="KW-1185">Reference proteome</keyword>
<feature type="compositionally biased region" description="Low complexity" evidence="1">
    <location>
        <begin position="472"/>
        <end position="484"/>
    </location>
</feature>
<feature type="compositionally biased region" description="Polar residues" evidence="1">
    <location>
        <begin position="174"/>
        <end position="186"/>
    </location>
</feature>
<feature type="compositionally biased region" description="Acidic residues" evidence="1">
    <location>
        <begin position="960"/>
        <end position="975"/>
    </location>
</feature>
<feature type="transmembrane region" description="Helical" evidence="2">
    <location>
        <begin position="303"/>
        <end position="325"/>
    </location>
</feature>
<feature type="compositionally biased region" description="Basic and acidic residues" evidence="1">
    <location>
        <begin position="121"/>
        <end position="134"/>
    </location>
</feature>